<evidence type="ECO:0000313" key="3">
    <source>
        <dbReference type="Proteomes" id="UP001417504"/>
    </source>
</evidence>
<comment type="caution">
    <text evidence="2">The sequence shown here is derived from an EMBL/GenBank/DDBJ whole genome shotgun (WGS) entry which is preliminary data.</text>
</comment>
<dbReference type="EMBL" id="JBBNAE010000008">
    <property type="protein sequence ID" value="KAK9103814.1"/>
    <property type="molecule type" value="Genomic_DNA"/>
</dbReference>
<reference evidence="2 3" key="1">
    <citation type="submission" date="2024-01" db="EMBL/GenBank/DDBJ databases">
        <title>Genome assemblies of Stephania.</title>
        <authorList>
            <person name="Yang L."/>
        </authorList>
    </citation>
    <scope>NUCLEOTIDE SEQUENCE [LARGE SCALE GENOMIC DNA]</scope>
    <source>
        <strain evidence="2">QJT</strain>
        <tissue evidence="2">Leaf</tissue>
    </source>
</reference>
<name>A0AAP0I164_9MAGN</name>
<protein>
    <submittedName>
        <fullName evidence="2">Uncharacterized protein</fullName>
    </submittedName>
</protein>
<dbReference type="AlphaFoldDB" id="A0AAP0I164"/>
<evidence type="ECO:0000256" key="1">
    <source>
        <dbReference type="SAM" id="MobiDB-lite"/>
    </source>
</evidence>
<feature type="region of interest" description="Disordered" evidence="1">
    <location>
        <begin position="58"/>
        <end position="100"/>
    </location>
</feature>
<proteinExistence type="predicted"/>
<keyword evidence="3" id="KW-1185">Reference proteome</keyword>
<sequence length="100" mass="11247">MRVMRVMRVVFFGGGIVARELLEIDFFRFREVGQSVWSSELDRRLVVDLRGLLRRVVGSEPEPHSPRGVSDLRRPLPPRSLPHTAELLPGRGRGRGSCGG</sequence>
<organism evidence="2 3">
    <name type="scientific">Stephania japonica</name>
    <dbReference type="NCBI Taxonomy" id="461633"/>
    <lineage>
        <taxon>Eukaryota</taxon>
        <taxon>Viridiplantae</taxon>
        <taxon>Streptophyta</taxon>
        <taxon>Embryophyta</taxon>
        <taxon>Tracheophyta</taxon>
        <taxon>Spermatophyta</taxon>
        <taxon>Magnoliopsida</taxon>
        <taxon>Ranunculales</taxon>
        <taxon>Menispermaceae</taxon>
        <taxon>Menispermoideae</taxon>
        <taxon>Cissampelideae</taxon>
        <taxon>Stephania</taxon>
    </lineage>
</organism>
<feature type="compositionally biased region" description="Basic and acidic residues" evidence="1">
    <location>
        <begin position="61"/>
        <end position="74"/>
    </location>
</feature>
<evidence type="ECO:0000313" key="2">
    <source>
        <dbReference type="EMBL" id="KAK9103814.1"/>
    </source>
</evidence>
<accession>A0AAP0I164</accession>
<dbReference type="Proteomes" id="UP001417504">
    <property type="component" value="Unassembled WGS sequence"/>
</dbReference>
<gene>
    <name evidence="2" type="ORF">Sjap_021068</name>
</gene>